<accession>R0HUU0</accession>
<evidence type="ECO:0000256" key="1">
    <source>
        <dbReference type="ARBA" id="ARBA00010528"/>
    </source>
</evidence>
<dbReference type="GO" id="GO:0006412">
    <property type="term" value="P:translation"/>
    <property type="evidence" value="ECO:0007669"/>
    <property type="project" value="InterPro"/>
</dbReference>
<evidence type="ECO:0000256" key="2">
    <source>
        <dbReference type="ARBA" id="ARBA00022980"/>
    </source>
</evidence>
<keyword evidence="3" id="KW-0687">Ribonucleoprotein</keyword>
<organism evidence="4 5">
    <name type="scientific">Capsella rubella</name>
    <dbReference type="NCBI Taxonomy" id="81985"/>
    <lineage>
        <taxon>Eukaryota</taxon>
        <taxon>Viridiplantae</taxon>
        <taxon>Streptophyta</taxon>
        <taxon>Embryophyta</taxon>
        <taxon>Tracheophyta</taxon>
        <taxon>Spermatophyta</taxon>
        <taxon>Magnoliopsida</taxon>
        <taxon>eudicotyledons</taxon>
        <taxon>Gunneridae</taxon>
        <taxon>Pentapetalae</taxon>
        <taxon>rosids</taxon>
        <taxon>malvids</taxon>
        <taxon>Brassicales</taxon>
        <taxon>Brassicaceae</taxon>
        <taxon>Camelineae</taxon>
        <taxon>Capsella</taxon>
    </lineage>
</organism>
<dbReference type="PANTHER" id="PTHR19431">
    <property type="entry name" value="60S RIBOSOMAL PROTEIN L4"/>
    <property type="match status" value="1"/>
</dbReference>
<dbReference type="EMBL" id="KB870808">
    <property type="protein sequence ID" value="EOA29180.1"/>
    <property type="molecule type" value="Genomic_DNA"/>
</dbReference>
<dbReference type="STRING" id="81985.R0HUU0"/>
<dbReference type="eggNOG" id="KOG1475">
    <property type="taxonomic scope" value="Eukaryota"/>
</dbReference>
<reference evidence="5" key="1">
    <citation type="journal article" date="2013" name="Nat. Genet.">
        <title>The Capsella rubella genome and the genomic consequences of rapid mating system evolution.</title>
        <authorList>
            <person name="Slotte T."/>
            <person name="Hazzouri K.M."/>
            <person name="Agren J.A."/>
            <person name="Koenig D."/>
            <person name="Maumus F."/>
            <person name="Guo Y.L."/>
            <person name="Steige K."/>
            <person name="Platts A.E."/>
            <person name="Escobar J.S."/>
            <person name="Newman L.K."/>
            <person name="Wang W."/>
            <person name="Mandakova T."/>
            <person name="Vello E."/>
            <person name="Smith L.M."/>
            <person name="Henz S.R."/>
            <person name="Steffen J."/>
            <person name="Takuno S."/>
            <person name="Brandvain Y."/>
            <person name="Coop G."/>
            <person name="Andolfatto P."/>
            <person name="Hu T.T."/>
            <person name="Blanchette M."/>
            <person name="Clark R.M."/>
            <person name="Quesneville H."/>
            <person name="Nordborg M."/>
            <person name="Gaut B.S."/>
            <person name="Lysak M.A."/>
            <person name="Jenkins J."/>
            <person name="Grimwood J."/>
            <person name="Chapman J."/>
            <person name="Prochnik S."/>
            <person name="Shu S."/>
            <person name="Rokhsar D."/>
            <person name="Schmutz J."/>
            <person name="Weigel D."/>
            <person name="Wright S.I."/>
        </authorList>
    </citation>
    <scope>NUCLEOTIDE SEQUENCE [LARGE SCALE GENOMIC DNA]</scope>
    <source>
        <strain evidence="5">cv. Monte Gargano</strain>
    </source>
</reference>
<keyword evidence="2" id="KW-0689">Ribosomal protein</keyword>
<comment type="similarity">
    <text evidence="1">Belongs to the universal ribosomal protein uL4 family.</text>
</comment>
<evidence type="ECO:0000256" key="3">
    <source>
        <dbReference type="ARBA" id="ARBA00023274"/>
    </source>
</evidence>
<gene>
    <name evidence="4" type="ORF">CARUB_v10025452mg</name>
</gene>
<evidence type="ECO:0000313" key="4">
    <source>
        <dbReference type="EMBL" id="EOA29180.1"/>
    </source>
</evidence>
<dbReference type="GO" id="GO:0003735">
    <property type="term" value="F:structural constituent of ribosome"/>
    <property type="evidence" value="ECO:0007669"/>
    <property type="project" value="InterPro"/>
</dbReference>
<dbReference type="Gene3D" id="3.40.1370.10">
    <property type="match status" value="1"/>
</dbReference>
<dbReference type="Proteomes" id="UP000029121">
    <property type="component" value="Unassembled WGS sequence"/>
</dbReference>
<dbReference type="InterPro" id="IPR045240">
    <property type="entry name" value="Ribosomal_uL4_euk/arch"/>
</dbReference>
<protein>
    <submittedName>
        <fullName evidence="4">Uncharacterized protein</fullName>
    </submittedName>
</protein>
<name>R0HUU0_9BRAS</name>
<keyword evidence="5" id="KW-1185">Reference proteome</keyword>
<dbReference type="GO" id="GO:1990904">
    <property type="term" value="C:ribonucleoprotein complex"/>
    <property type="evidence" value="ECO:0007669"/>
    <property type="project" value="UniProtKB-KW"/>
</dbReference>
<evidence type="ECO:0000313" key="5">
    <source>
        <dbReference type="Proteomes" id="UP000029121"/>
    </source>
</evidence>
<proteinExistence type="inferred from homology"/>
<sequence>MAAATVRPLVTVQSLDGNMTTNQTTTLPLPDVTKAPVRPDVVNHVHAQISNNSRQPYAVSKLSGCTHRAGQVAFGNMCRGCRMFALTKIYRRWHRSVNLNLKRHAIVSAIAARLLFRLF</sequence>
<dbReference type="InterPro" id="IPR023574">
    <property type="entry name" value="Ribosomal_uL4_dom_sf"/>
</dbReference>
<dbReference type="SUPFAM" id="SSF52166">
    <property type="entry name" value="Ribosomal protein L4"/>
    <property type="match status" value="1"/>
</dbReference>
<dbReference type="AlphaFoldDB" id="R0HUU0"/>
<dbReference type="GO" id="GO:0005840">
    <property type="term" value="C:ribosome"/>
    <property type="evidence" value="ECO:0007669"/>
    <property type="project" value="UniProtKB-KW"/>
</dbReference>